<sequence>MPRRTKRQKTVEEEHTHLAIRLERWDASVEAAINYNVYVPESAWNSDADDPLYRFTEQLTVGGKSIYPEERAGDTYEVTIYSNNLYSGDIRATLKDVQARDEHGSPKYRQYRGRQIPIYIPPPGMGLIDKVRGEPRWTVWLRVSPRFTTEALALLRDERSLFLAVHELKKGRRRWVQNLSLQTTDPAEQ</sequence>
<evidence type="ECO:0000313" key="2">
    <source>
        <dbReference type="Proteomes" id="UP001549036"/>
    </source>
</evidence>
<dbReference type="Proteomes" id="UP001549036">
    <property type="component" value="Unassembled WGS sequence"/>
</dbReference>
<evidence type="ECO:0000313" key="1">
    <source>
        <dbReference type="EMBL" id="MET3594927.1"/>
    </source>
</evidence>
<gene>
    <name evidence="1" type="ORF">ABID26_004335</name>
</gene>
<name>A0ABV2HWB5_9HYPH</name>
<accession>A0ABV2HWB5</accession>
<comment type="caution">
    <text evidence="1">The sequence shown here is derived from an EMBL/GenBank/DDBJ whole genome shotgun (WGS) entry which is preliminary data.</text>
</comment>
<proteinExistence type="predicted"/>
<dbReference type="EMBL" id="JBEPLM010000008">
    <property type="protein sequence ID" value="MET3594927.1"/>
    <property type="molecule type" value="Genomic_DNA"/>
</dbReference>
<protein>
    <submittedName>
        <fullName evidence="1">Uncharacterized protein</fullName>
    </submittedName>
</protein>
<keyword evidence="2" id="KW-1185">Reference proteome</keyword>
<reference evidence="1 2" key="1">
    <citation type="submission" date="2024-06" db="EMBL/GenBank/DDBJ databases">
        <title>Genomic Encyclopedia of Type Strains, Phase IV (KMG-IV): sequencing the most valuable type-strain genomes for metagenomic binning, comparative biology and taxonomic classification.</title>
        <authorList>
            <person name="Goeker M."/>
        </authorList>
    </citation>
    <scope>NUCLEOTIDE SEQUENCE [LARGE SCALE GENOMIC DNA]</scope>
    <source>
        <strain evidence="1 2">DSM 29846</strain>
    </source>
</reference>
<dbReference type="RefSeq" id="WP_354416269.1">
    <property type="nucleotide sequence ID" value="NZ_JBEPLM010000008.1"/>
</dbReference>
<organism evidence="1 2">
    <name type="scientific">Mesorhizobium shonense</name>
    <dbReference type="NCBI Taxonomy" id="1209948"/>
    <lineage>
        <taxon>Bacteria</taxon>
        <taxon>Pseudomonadati</taxon>
        <taxon>Pseudomonadota</taxon>
        <taxon>Alphaproteobacteria</taxon>
        <taxon>Hyphomicrobiales</taxon>
        <taxon>Phyllobacteriaceae</taxon>
        <taxon>Mesorhizobium</taxon>
    </lineage>
</organism>